<feature type="compositionally biased region" description="Polar residues" evidence="14">
    <location>
        <begin position="9"/>
        <end position="23"/>
    </location>
</feature>
<comment type="pathway">
    <text evidence="2">Protein modification; protein ubiquitination.</text>
</comment>
<evidence type="ECO:0000256" key="2">
    <source>
        <dbReference type="ARBA" id="ARBA00004906"/>
    </source>
</evidence>
<dbReference type="SUPFAM" id="SSF56204">
    <property type="entry name" value="Hect, E3 ligase catalytic domain"/>
    <property type="match status" value="1"/>
</dbReference>
<organism evidence="16 17">
    <name type="scientific">Phyllotreta striolata</name>
    <name type="common">Striped flea beetle</name>
    <name type="synonym">Crioceris striolata</name>
    <dbReference type="NCBI Taxonomy" id="444603"/>
    <lineage>
        <taxon>Eukaryota</taxon>
        <taxon>Metazoa</taxon>
        <taxon>Ecdysozoa</taxon>
        <taxon>Arthropoda</taxon>
        <taxon>Hexapoda</taxon>
        <taxon>Insecta</taxon>
        <taxon>Pterygota</taxon>
        <taxon>Neoptera</taxon>
        <taxon>Endopterygota</taxon>
        <taxon>Coleoptera</taxon>
        <taxon>Polyphaga</taxon>
        <taxon>Cucujiformia</taxon>
        <taxon>Chrysomeloidea</taxon>
        <taxon>Chrysomelidae</taxon>
        <taxon>Galerucinae</taxon>
        <taxon>Alticini</taxon>
        <taxon>Phyllotreta</taxon>
    </lineage>
</organism>
<dbReference type="FunFam" id="3.30.2410.10:FF:000011">
    <property type="entry name" value="Putative Ubiquitin-protein ligase E3C"/>
    <property type="match status" value="1"/>
</dbReference>
<feature type="region of interest" description="Disordered" evidence="14">
    <location>
        <begin position="301"/>
        <end position="320"/>
    </location>
</feature>
<dbReference type="FunFam" id="3.30.2160.10:FF:000002">
    <property type="entry name" value="Putative Ubiquitin-protein ligase E3C"/>
    <property type="match status" value="1"/>
</dbReference>
<dbReference type="Gene3D" id="3.30.2410.10">
    <property type="entry name" value="Hect, E3 ligase catalytic domain"/>
    <property type="match status" value="1"/>
</dbReference>
<dbReference type="AlphaFoldDB" id="A0A9P0DKN0"/>
<gene>
    <name evidence="16" type="ORF">PHYEVI_LOCUS5337</name>
</gene>
<dbReference type="EMBL" id="OU900095">
    <property type="protein sequence ID" value="CAH1168753.1"/>
    <property type="molecule type" value="Genomic_DNA"/>
</dbReference>
<feature type="active site" description="Glycyl thioester intermediate" evidence="13">
    <location>
        <position position="948"/>
    </location>
</feature>
<evidence type="ECO:0000256" key="9">
    <source>
        <dbReference type="ARBA" id="ARBA00063372"/>
    </source>
</evidence>
<evidence type="ECO:0000313" key="17">
    <source>
        <dbReference type="Proteomes" id="UP001153712"/>
    </source>
</evidence>
<reference evidence="16" key="1">
    <citation type="submission" date="2022-01" db="EMBL/GenBank/DDBJ databases">
        <authorList>
            <person name="King R."/>
        </authorList>
    </citation>
    <scope>NUCLEOTIDE SEQUENCE</scope>
</reference>
<accession>A0A9P0DKN0</accession>
<proteinExistence type="inferred from homology"/>
<sequence>MAFKLSYSFEGNSRTKPEQNLSGASKKMTKDILLQKTHEERRKRQEQRLKLQSAELLQSHIRSYIDRKHKKEEERILFDELEGSGNIQVLLSKLLFFYDPREDKARLFKLANKLVQLNEGISNRMVTDSSFCWLIKRFLVQCLKNMKDNVETMILLQCLYIFTTDANMFIYLIQKDYYGYLRKQLENGKHHLQEIILLIYKPFKFTNDSDILSNLALSEFCTHFLKPSLTHNVKSILIPYMKSQHRDFPFEKLILYLNGINHFENSYNLLYCVLDLEPDDYEPNCSSIEVLSKLSSNIHELKPPPDLTEMSDDDEEEENPETVEKRFLLSDYLKILNRCGKVKKWLNLFEKNNNNEKVLVAFTNLCHNLLLVYKDSMRKYLLLYKFGLNSTFLIKLWEYLNKNNSRQLEAKGTSLAVWRNYHTALSVFCDMFTFYTATLTDSGKNNNYSRYKTEINTISEKSDTSHTFAQNDLFEMSKLLKNVARGLIEVAFPMSRASSVPSTPEVIHLYRACLNCVHILYTLDLRKKFCPVNFWTLDKIHIPPDLARKDYLSKKISSFYGSREDEDEHIPPLSTIEQRSLAILEELPFLVSFNTRILLLRDLCRNSLGEDDYQRLHHELMHDNVIVIRRTHIYEDAFDKISQKSELDLKHKVRIQFINNVGLEEAGIDGGGIFKEFLNEVLKTAFDPNRGFFLLTADNTLYPNPNVHLIVENFTDHYYFIGRLVGKAIFENILVDLPLAEFFLGKLLVERAPAHYLKSLDPVLYRNLLYLRDYNGDISDLGLDFTTVNNDLGETRVKDLKPNGSNIPVTNENRLEYIQLLADLKLNGQLKKQCTAFRDGLNSVVPLAWLKLFSHTELQVIIGGDTEEIDVDDLREHTTYGGEFVADHPTIILFWKIVSRFTEVQKKQLLKFVTSCSRPPLLGFKELNPSFCIQSSGTENRMPTSSTCLNLLKIPIITEEGTLKTKLLAAIEQQAGFELS</sequence>
<keyword evidence="6 13" id="KW-0833">Ubl conjugation pathway</keyword>
<name>A0A9P0DKN0_PHYSR</name>
<evidence type="ECO:0000256" key="12">
    <source>
        <dbReference type="ARBA" id="ARBA00081642"/>
    </source>
</evidence>
<evidence type="ECO:0000256" key="10">
    <source>
        <dbReference type="ARBA" id="ARBA00067506"/>
    </source>
</evidence>
<evidence type="ECO:0000313" key="16">
    <source>
        <dbReference type="EMBL" id="CAH1168753.1"/>
    </source>
</evidence>
<evidence type="ECO:0000256" key="13">
    <source>
        <dbReference type="PROSITE-ProRule" id="PRU00104"/>
    </source>
</evidence>
<dbReference type="GO" id="GO:0009966">
    <property type="term" value="P:regulation of signal transduction"/>
    <property type="evidence" value="ECO:0007669"/>
    <property type="project" value="UniProtKB-ARBA"/>
</dbReference>
<keyword evidence="7" id="KW-0832">Ubl conjugation</keyword>
<dbReference type="InterPro" id="IPR035983">
    <property type="entry name" value="Hect_E3_ubiquitin_ligase"/>
</dbReference>
<protein>
    <recommendedName>
        <fullName evidence="10">Ubiquitin-protein ligase E3C</fullName>
        <ecNumber evidence="3">2.3.2.26</ecNumber>
    </recommendedName>
    <alternativeName>
        <fullName evidence="11">HECT-type ubiquitin transferase E3C</fullName>
    </alternativeName>
    <alternativeName>
        <fullName evidence="12">RTA-associated ubiquitin ligase</fullName>
    </alternativeName>
</protein>
<dbReference type="GO" id="GO:0061630">
    <property type="term" value="F:ubiquitin protein ligase activity"/>
    <property type="evidence" value="ECO:0007669"/>
    <property type="project" value="UniProtKB-EC"/>
</dbReference>
<dbReference type="PANTHER" id="PTHR45700">
    <property type="entry name" value="UBIQUITIN-PROTEIN LIGASE E3C"/>
    <property type="match status" value="1"/>
</dbReference>
<dbReference type="FunFam" id="3.90.1750.10:FF:000014">
    <property type="entry name" value="Putative Ubiquitin-protein ligase E3C"/>
    <property type="match status" value="1"/>
</dbReference>
<comment type="subunit">
    <text evidence="9">Interacts with 26S proteasomes. Interacts (via the HECT domain) with UBE2D1 and, less efficiently, with UBE2L3.</text>
</comment>
<evidence type="ECO:0000256" key="7">
    <source>
        <dbReference type="ARBA" id="ARBA00022843"/>
    </source>
</evidence>
<feature type="compositionally biased region" description="Acidic residues" evidence="14">
    <location>
        <begin position="309"/>
        <end position="320"/>
    </location>
</feature>
<dbReference type="Gene3D" id="3.90.1750.10">
    <property type="entry name" value="Hect, E3 ligase catalytic domains"/>
    <property type="match status" value="1"/>
</dbReference>
<keyword evidence="4" id="KW-1017">Isopeptide bond</keyword>
<evidence type="ECO:0000256" key="5">
    <source>
        <dbReference type="ARBA" id="ARBA00022679"/>
    </source>
</evidence>
<dbReference type="OrthoDB" id="8068875at2759"/>
<evidence type="ECO:0000256" key="8">
    <source>
        <dbReference type="ARBA" id="ARBA00061050"/>
    </source>
</evidence>
<dbReference type="PANTHER" id="PTHR45700:SF2">
    <property type="entry name" value="UBIQUITIN-PROTEIN LIGASE E3C"/>
    <property type="match status" value="1"/>
</dbReference>
<dbReference type="GO" id="GO:0000209">
    <property type="term" value="P:protein polyubiquitination"/>
    <property type="evidence" value="ECO:0007669"/>
    <property type="project" value="InterPro"/>
</dbReference>
<dbReference type="CDD" id="cd00078">
    <property type="entry name" value="HECTc"/>
    <property type="match status" value="1"/>
</dbReference>
<feature type="domain" description="HECT" evidence="15">
    <location>
        <begin position="645"/>
        <end position="980"/>
    </location>
</feature>
<evidence type="ECO:0000256" key="11">
    <source>
        <dbReference type="ARBA" id="ARBA00077269"/>
    </source>
</evidence>
<evidence type="ECO:0000256" key="4">
    <source>
        <dbReference type="ARBA" id="ARBA00022499"/>
    </source>
</evidence>
<evidence type="ECO:0000256" key="14">
    <source>
        <dbReference type="SAM" id="MobiDB-lite"/>
    </source>
</evidence>
<dbReference type="SMART" id="SM00119">
    <property type="entry name" value="HECTc"/>
    <property type="match status" value="1"/>
</dbReference>
<feature type="region of interest" description="Disordered" evidence="14">
    <location>
        <begin position="1"/>
        <end position="29"/>
    </location>
</feature>
<keyword evidence="17" id="KW-1185">Reference proteome</keyword>
<dbReference type="EC" id="2.3.2.26" evidence="3"/>
<evidence type="ECO:0000259" key="15">
    <source>
        <dbReference type="PROSITE" id="PS50237"/>
    </source>
</evidence>
<dbReference type="Proteomes" id="UP001153712">
    <property type="component" value="Chromosome 2"/>
</dbReference>
<dbReference type="PROSITE" id="PS50237">
    <property type="entry name" value="HECT"/>
    <property type="match status" value="1"/>
</dbReference>
<dbReference type="InterPro" id="IPR000569">
    <property type="entry name" value="HECT_dom"/>
</dbReference>
<comment type="catalytic activity">
    <reaction evidence="1">
        <text>S-ubiquitinyl-[E2 ubiquitin-conjugating enzyme]-L-cysteine + [acceptor protein]-L-lysine = [E2 ubiquitin-conjugating enzyme]-L-cysteine + N(6)-ubiquitinyl-[acceptor protein]-L-lysine.</text>
        <dbReference type="EC" id="2.3.2.26"/>
    </reaction>
</comment>
<dbReference type="Gene3D" id="3.30.2160.10">
    <property type="entry name" value="Hect, E3 ligase catalytic domain"/>
    <property type="match status" value="1"/>
</dbReference>
<dbReference type="GO" id="GO:0006511">
    <property type="term" value="P:ubiquitin-dependent protein catabolic process"/>
    <property type="evidence" value="ECO:0007669"/>
    <property type="project" value="TreeGrafter"/>
</dbReference>
<dbReference type="Pfam" id="PF00632">
    <property type="entry name" value="HECT"/>
    <property type="match status" value="1"/>
</dbReference>
<dbReference type="InterPro" id="IPR044611">
    <property type="entry name" value="E3A/B/C-like"/>
</dbReference>
<comment type="similarity">
    <text evidence="8">Belongs to the UBE3C family.</text>
</comment>
<evidence type="ECO:0000256" key="6">
    <source>
        <dbReference type="ARBA" id="ARBA00022786"/>
    </source>
</evidence>
<keyword evidence="5" id="KW-0808">Transferase</keyword>
<evidence type="ECO:0000256" key="3">
    <source>
        <dbReference type="ARBA" id="ARBA00012485"/>
    </source>
</evidence>
<evidence type="ECO:0000256" key="1">
    <source>
        <dbReference type="ARBA" id="ARBA00000885"/>
    </source>
</evidence>